<comment type="caution">
    <text evidence="3">The sequence shown here is derived from an EMBL/GenBank/DDBJ whole genome shotgun (WGS) entry which is preliminary data.</text>
</comment>
<keyword evidence="4" id="KW-1185">Reference proteome</keyword>
<proteinExistence type="predicted"/>
<evidence type="ECO:0000313" key="4">
    <source>
        <dbReference type="Proteomes" id="UP000708208"/>
    </source>
</evidence>
<keyword evidence="2" id="KW-0812">Transmembrane</keyword>
<evidence type="ECO:0000256" key="2">
    <source>
        <dbReference type="SAM" id="Phobius"/>
    </source>
</evidence>
<sequence length="181" mass="19276">MGAKEGVEVFSVGSLLKVFGFFVSFPGFGVVGGVVGVGVVRAVLDCNRWRILDFLRDRIDRLDAVLEAARALWRAVREPFIVREDLQDEFFHVESIGDGSGFSSGDEVAGVGGMVDGGGFKARNEGGGVGEFRDDNGFVGVGVLSAAAEDGDPDEEGDWRVGQFERPHTKSVTRGGIPLPL</sequence>
<evidence type="ECO:0000313" key="3">
    <source>
        <dbReference type="EMBL" id="CAG7725178.1"/>
    </source>
</evidence>
<gene>
    <name evidence="3" type="ORF">AFUS01_LOCUS14153</name>
</gene>
<organism evidence="3 4">
    <name type="scientific">Allacma fusca</name>
    <dbReference type="NCBI Taxonomy" id="39272"/>
    <lineage>
        <taxon>Eukaryota</taxon>
        <taxon>Metazoa</taxon>
        <taxon>Ecdysozoa</taxon>
        <taxon>Arthropoda</taxon>
        <taxon>Hexapoda</taxon>
        <taxon>Collembola</taxon>
        <taxon>Symphypleona</taxon>
        <taxon>Sminthuridae</taxon>
        <taxon>Allacma</taxon>
    </lineage>
</organism>
<keyword evidence="2" id="KW-1133">Transmembrane helix</keyword>
<protein>
    <submittedName>
        <fullName evidence="3">Uncharacterized protein</fullName>
    </submittedName>
</protein>
<dbReference type="AlphaFoldDB" id="A0A8J2NZJ9"/>
<name>A0A8J2NZJ9_9HEXA</name>
<feature type="region of interest" description="Disordered" evidence="1">
    <location>
        <begin position="148"/>
        <end position="181"/>
    </location>
</feature>
<feature type="transmembrane region" description="Helical" evidence="2">
    <location>
        <begin position="20"/>
        <end position="44"/>
    </location>
</feature>
<reference evidence="3" key="1">
    <citation type="submission" date="2021-06" db="EMBL/GenBank/DDBJ databases">
        <authorList>
            <person name="Hodson N. C."/>
            <person name="Mongue J. A."/>
            <person name="Jaron S. K."/>
        </authorList>
    </citation>
    <scope>NUCLEOTIDE SEQUENCE</scope>
</reference>
<dbReference type="EMBL" id="CAJVCH010118578">
    <property type="protein sequence ID" value="CAG7725178.1"/>
    <property type="molecule type" value="Genomic_DNA"/>
</dbReference>
<evidence type="ECO:0000256" key="1">
    <source>
        <dbReference type="SAM" id="MobiDB-lite"/>
    </source>
</evidence>
<accession>A0A8J2NZJ9</accession>
<dbReference type="Proteomes" id="UP000708208">
    <property type="component" value="Unassembled WGS sequence"/>
</dbReference>
<keyword evidence="2" id="KW-0472">Membrane</keyword>